<dbReference type="EMBL" id="JAVRRJ010000001">
    <property type="protein sequence ID" value="KAK5090148.1"/>
    <property type="molecule type" value="Genomic_DNA"/>
</dbReference>
<accession>A0AAN7T4B2</accession>
<dbReference type="Proteomes" id="UP001309876">
    <property type="component" value="Unassembled WGS sequence"/>
</dbReference>
<feature type="region of interest" description="Disordered" evidence="1">
    <location>
        <begin position="170"/>
        <end position="223"/>
    </location>
</feature>
<dbReference type="AlphaFoldDB" id="A0AAN7T4B2"/>
<sequence length="860" mass="95939">MFMAVNTLVHILYSISYGNMLPSPPAEMACQSSVKRKRSDIEAEEKRDCSFQLENLNTSSFHTFESLSKLLRAHLPLSWLSTNPANSSIPSGSILQGAIKHVTSWEYSVLAVRNIPNGGLFILEKVDSDVFVTHPLQPFVTEKWLQDASVGAVPPVSLQMVLHYVPEPELPMQNTSRRTPSLSSLSDLKVPKNRRGAAARLSILSHTSKQEETTPSPTLEQLPAHIVQPEVPEQQRDEFQCAAGRYGYAEDIPEPIPSVQHTAEDQSLPDIVQRDMLTPDYLRQRYLDNLYKSKESLAYYTKGPLSRARVRARAPDASMTLSELAAFYRETLLPVKKEELKYKQSIKQLIVQSVSTQRPDSGEQLPEKRSARKRTKLGKDGLWPAEHEYILRWWQARNLAPLSKEHQEAELDRGIASLRMRDAQMQIIHILEILSIEAKQPKLSLPEEETTTTAGAEHLDTKMVSIESDPPTQKSTKPVKKRNLETDLGLLADKLCIWHVLGMESLLPSVDDPEQSKIDDATSRDRLRSFCTDVLIPFYNSKLPLLCKSLCKTLAGPEVYEQVQKAARIKDNLAQPFPSATTVRSRPSSRAGTLQRVLSEEGIQLPSPPPLARSSTLPPVPHFKSETSDLSRRTPDRQASLSFSNRLVDLEADSQATAHKKRKLERVASQKQELAAAIQALKKPNRTRAGKAYMDELEQRSLELKTPILITATPRAERRKTIDDIPALPPPPLQDLAIPSSTIKPRAGGASSHVLLPSSSRKKAVLAAINSTPTRGTSRLSDPLQISNKSSTVQHSDLVSKQAMETIFSTPKKQVKTPSASKENGFHLPDLAFKTMDRAMKMPVGDSIYDELGWNDDDEM</sequence>
<dbReference type="Pfam" id="PF08639">
    <property type="entry name" value="Sld3_STD"/>
    <property type="match status" value="1"/>
</dbReference>
<dbReference type="Gene3D" id="1.20.58.2130">
    <property type="match status" value="1"/>
</dbReference>
<dbReference type="GO" id="GO:0006270">
    <property type="term" value="P:DNA replication initiation"/>
    <property type="evidence" value="ECO:0007669"/>
    <property type="project" value="InterPro"/>
</dbReference>
<evidence type="ECO:0000256" key="1">
    <source>
        <dbReference type="SAM" id="MobiDB-lite"/>
    </source>
</evidence>
<evidence type="ECO:0000259" key="2">
    <source>
        <dbReference type="Pfam" id="PF08639"/>
    </source>
</evidence>
<feature type="domain" description="DNA replication regulator Sld3 C-terminal" evidence="2">
    <location>
        <begin position="280"/>
        <end position="775"/>
    </location>
</feature>
<protein>
    <recommendedName>
        <fullName evidence="2">DNA replication regulator Sld3 C-terminal domain-containing protein</fullName>
    </recommendedName>
</protein>
<feature type="region of interest" description="Disordered" evidence="1">
    <location>
        <begin position="600"/>
        <end position="642"/>
    </location>
</feature>
<name>A0AAN7T4B2_9EURO</name>
<evidence type="ECO:0000313" key="4">
    <source>
        <dbReference type="Proteomes" id="UP001309876"/>
    </source>
</evidence>
<feature type="compositionally biased region" description="Low complexity" evidence="1">
    <location>
        <begin position="175"/>
        <end position="186"/>
    </location>
</feature>
<reference evidence="3 4" key="1">
    <citation type="submission" date="2023-08" db="EMBL/GenBank/DDBJ databases">
        <title>Black Yeasts Isolated from many extreme environments.</title>
        <authorList>
            <person name="Coleine C."/>
            <person name="Stajich J.E."/>
            <person name="Selbmann L."/>
        </authorList>
    </citation>
    <scope>NUCLEOTIDE SEQUENCE [LARGE SCALE GENOMIC DNA]</scope>
    <source>
        <strain evidence="3 4">CCFEE 5910</strain>
    </source>
</reference>
<feature type="compositionally biased region" description="Basic and acidic residues" evidence="1">
    <location>
        <begin position="623"/>
        <end position="636"/>
    </location>
</feature>
<dbReference type="PANTHER" id="PTHR28067">
    <property type="entry name" value="DNA REPLICATION REGULATOR SLD3"/>
    <property type="match status" value="1"/>
</dbReference>
<evidence type="ECO:0000313" key="3">
    <source>
        <dbReference type="EMBL" id="KAK5090148.1"/>
    </source>
</evidence>
<dbReference type="PANTHER" id="PTHR28067:SF1">
    <property type="entry name" value="DNA REPLICATION REGULATOR SLD3"/>
    <property type="match status" value="1"/>
</dbReference>
<proteinExistence type="predicted"/>
<feature type="region of interest" description="Disordered" evidence="1">
    <location>
        <begin position="353"/>
        <end position="377"/>
    </location>
</feature>
<comment type="caution">
    <text evidence="3">The sequence shown here is derived from an EMBL/GenBank/DDBJ whole genome shotgun (WGS) entry which is preliminary data.</text>
</comment>
<dbReference type="GO" id="GO:0031261">
    <property type="term" value="C:DNA replication preinitiation complex"/>
    <property type="evidence" value="ECO:0007669"/>
    <property type="project" value="TreeGrafter"/>
</dbReference>
<dbReference type="InterPro" id="IPR042511">
    <property type="entry name" value="Sld3"/>
</dbReference>
<keyword evidence="4" id="KW-1185">Reference proteome</keyword>
<organism evidence="3 4">
    <name type="scientific">Lithohypha guttulata</name>
    <dbReference type="NCBI Taxonomy" id="1690604"/>
    <lineage>
        <taxon>Eukaryota</taxon>
        <taxon>Fungi</taxon>
        <taxon>Dikarya</taxon>
        <taxon>Ascomycota</taxon>
        <taxon>Pezizomycotina</taxon>
        <taxon>Eurotiomycetes</taxon>
        <taxon>Chaetothyriomycetidae</taxon>
        <taxon>Chaetothyriales</taxon>
        <taxon>Trichomeriaceae</taxon>
        <taxon>Lithohypha</taxon>
    </lineage>
</organism>
<dbReference type="InterPro" id="IPR013948">
    <property type="entry name" value="DNA_replication_reg_Sld3_C"/>
</dbReference>
<gene>
    <name evidence="3" type="ORF">LTR05_000318</name>
</gene>